<dbReference type="AlphaFoldDB" id="A0A1S3XRG4"/>
<sequence>MPSPLVDEHNIELDDFAAQEEVGEDECVRDKAMDVDSATCGTSDKKKVRGQTKCKMIHARNFEERQEVTFNKGQAVGPTNKRVSELRNFIGTIITNPRFITLLFTSWHAVTDDIKQRIWEYVNTKFIIPAEGKKWVMNGLRDSWRRHKRIIKKNHFDGYHNIEDMLKQRPAEISEVQFLQLIEYWRNLDVQAMCKLNSENRKKQKWRHRMGPINFARRASKENNKEPSKSEMFIATRTKQEKQVHADAQIAIKCQNSGETSDEAFRVVFGKEQPGRIRCYSRSVTTSSLKKDEEINKIQQKHNNEVSTLKAGIQEMIEEMHELRQMRHCFNLLVQNNPILFSSDIQGFVGSNQPSSVDASSAQAVKGQNLSYSSGSIRGPILQKEKVGDAIGNGGGKSI</sequence>
<dbReference type="InterPro" id="IPR004252">
    <property type="entry name" value="Probable_transposase_24"/>
</dbReference>
<dbReference type="OMA" id="WEYINAI"/>
<dbReference type="PANTHER" id="PTHR33144:SF16">
    <property type="entry name" value="OS02G0129000 PROTEIN"/>
    <property type="match status" value="1"/>
</dbReference>
<organism evidence="1">
    <name type="scientific">Nicotiana tabacum</name>
    <name type="common">Common tobacco</name>
    <dbReference type="NCBI Taxonomy" id="4097"/>
    <lineage>
        <taxon>Eukaryota</taxon>
        <taxon>Viridiplantae</taxon>
        <taxon>Streptophyta</taxon>
        <taxon>Embryophyta</taxon>
        <taxon>Tracheophyta</taxon>
        <taxon>Spermatophyta</taxon>
        <taxon>Magnoliopsida</taxon>
        <taxon>eudicotyledons</taxon>
        <taxon>Gunneridae</taxon>
        <taxon>Pentapetalae</taxon>
        <taxon>asterids</taxon>
        <taxon>lamiids</taxon>
        <taxon>Solanales</taxon>
        <taxon>Solanaceae</taxon>
        <taxon>Nicotianoideae</taxon>
        <taxon>Nicotianeae</taxon>
        <taxon>Nicotiana</taxon>
    </lineage>
</organism>
<dbReference type="PANTHER" id="PTHR33144">
    <property type="entry name" value="OS10G0409366 PROTEIN-RELATED"/>
    <property type="match status" value="1"/>
</dbReference>
<dbReference type="RefSeq" id="XP_016442538.1">
    <property type="nucleotide sequence ID" value="XM_016587052.1"/>
</dbReference>
<dbReference type="PaxDb" id="4097-A0A1S3XRG4"/>
<reference evidence="1" key="1">
    <citation type="submission" date="2025-08" db="UniProtKB">
        <authorList>
            <consortium name="RefSeq"/>
        </authorList>
    </citation>
    <scope>IDENTIFICATION</scope>
</reference>
<accession>A0A1S3XRG4</accession>
<gene>
    <name evidence="1" type="primary">LOC107767945</name>
</gene>
<protein>
    <submittedName>
        <fullName evidence="1">Uncharacterized protein</fullName>
    </submittedName>
</protein>
<proteinExistence type="predicted"/>
<dbReference type="STRING" id="4097.A0A1S3XRG4"/>
<dbReference type="KEGG" id="nta:107767945"/>
<dbReference type="Pfam" id="PF03004">
    <property type="entry name" value="Transposase_24"/>
    <property type="match status" value="1"/>
</dbReference>
<evidence type="ECO:0000313" key="1">
    <source>
        <dbReference type="RefSeq" id="XP_016442538.1"/>
    </source>
</evidence>
<name>A0A1S3XRG4_TOBAC</name>
<dbReference type="OrthoDB" id="1434265at2759"/>